<evidence type="ECO:0000313" key="7">
    <source>
        <dbReference type="Proteomes" id="UP000054053"/>
    </source>
</evidence>
<dbReference type="EMBL" id="BBTG02000012">
    <property type="protein sequence ID" value="GAO15178.1"/>
    <property type="molecule type" value="Genomic_DNA"/>
</dbReference>
<dbReference type="GeneID" id="66065438"/>
<dbReference type="HOGENOM" id="CLU_039188_0_0_1"/>
<feature type="domain" description="Interferon-related developmental regulator N-terminal" evidence="3">
    <location>
        <begin position="98"/>
        <end position="360"/>
    </location>
</feature>
<dbReference type="OrthoDB" id="18978at2759"/>
<feature type="compositionally biased region" description="Polar residues" evidence="2">
    <location>
        <begin position="26"/>
        <end position="45"/>
    </location>
</feature>
<dbReference type="EMBL" id="CP072756">
    <property type="protein sequence ID" value="QUC20419.1"/>
    <property type="molecule type" value="Genomic_DNA"/>
</dbReference>
<evidence type="ECO:0000256" key="2">
    <source>
        <dbReference type="SAM" id="MobiDB-lite"/>
    </source>
</evidence>
<dbReference type="InterPro" id="IPR007701">
    <property type="entry name" value="Interferon-rel_develop_reg_N"/>
</dbReference>
<accession>A0A063BZG0</accession>
<dbReference type="SUPFAM" id="SSF48371">
    <property type="entry name" value="ARM repeat"/>
    <property type="match status" value="1"/>
</dbReference>
<dbReference type="Pfam" id="PF05004">
    <property type="entry name" value="IFRD"/>
    <property type="match status" value="1"/>
</dbReference>
<feature type="compositionally biased region" description="Low complexity" evidence="2">
    <location>
        <begin position="46"/>
        <end position="57"/>
    </location>
</feature>
<dbReference type="STRING" id="1159556.A0A063BZG0"/>
<evidence type="ECO:0000313" key="6">
    <source>
        <dbReference type="Proteomes" id="UP000027002"/>
    </source>
</evidence>
<evidence type="ECO:0000259" key="3">
    <source>
        <dbReference type="Pfam" id="PF05004"/>
    </source>
</evidence>
<reference evidence="4" key="1">
    <citation type="journal article" date="2016" name="Genome Announc.">
        <title>Genome Sequence of Ustilaginoidea virens IPU010, a Rice Pathogenic Fungus Causing False Smut.</title>
        <authorList>
            <person name="Kumagai T."/>
            <person name="Ishii T."/>
            <person name="Terai G."/>
            <person name="Umemura M."/>
            <person name="Machida M."/>
            <person name="Asai K."/>
        </authorList>
    </citation>
    <scope>NUCLEOTIDE SEQUENCE [LARGE SCALE GENOMIC DNA]</scope>
    <source>
        <strain evidence="4">IPU010</strain>
    </source>
</reference>
<dbReference type="KEGG" id="uvi:66065438"/>
<reference evidence="5" key="3">
    <citation type="submission" date="2020-03" db="EMBL/GenBank/DDBJ databases">
        <title>A mixture of massive structural variations and highly conserved coding sequences in Ustilaginoidea virens genome.</title>
        <authorList>
            <person name="Zhang K."/>
            <person name="Zhao Z."/>
            <person name="Zhang Z."/>
            <person name="Li Y."/>
            <person name="Hsiang T."/>
            <person name="Sun W."/>
        </authorList>
    </citation>
    <scope>NUCLEOTIDE SEQUENCE</scope>
    <source>
        <strain evidence="5">UV-8b</strain>
    </source>
</reference>
<organism evidence="4 7">
    <name type="scientific">Ustilaginoidea virens</name>
    <name type="common">Rice false smut fungus</name>
    <name type="synonym">Villosiclava virens</name>
    <dbReference type="NCBI Taxonomy" id="1159556"/>
    <lineage>
        <taxon>Eukaryota</taxon>
        <taxon>Fungi</taxon>
        <taxon>Dikarya</taxon>
        <taxon>Ascomycota</taxon>
        <taxon>Pezizomycotina</taxon>
        <taxon>Sordariomycetes</taxon>
        <taxon>Hypocreomycetidae</taxon>
        <taxon>Hypocreales</taxon>
        <taxon>Clavicipitaceae</taxon>
        <taxon>Ustilaginoidea</taxon>
    </lineage>
</organism>
<proteinExistence type="inferred from homology"/>
<evidence type="ECO:0000256" key="1">
    <source>
        <dbReference type="ARBA" id="ARBA00008828"/>
    </source>
</evidence>
<sequence>MSHARVKALKGAGKTTSRKAIKSGRASGNITPQSSPLPSSHTSPIHSAAHSRAASDASDNEFDDEPVQFEDTMYGDGLGGTALAIHFMGPSTVIDVKALIDTMRDKKHNNSEVREKILGGYNKVLRTRFEAETRERWLTSSALELAQFFLRGADRGATARERLLSLQAYYLTVGTTGDLEIFETSERALKQILIDDDNDEIRVLAIYVLCLTVLYAGGLEEAALEVMQYLVDIVQTDGDSVELHDNEAVVAAAIVGWTFVASHVRDFSASADAAMNAFVEQLDSSVVDVQCNAAQAIALIFESARNYEAEMGEPFQLQCDPQRLAGRMRELIKASSSKSVPRKQRRKMRESLASVATSLERGVGPFYSTALLFPDHIADGRATISYRNEEGEPEYGYRCHLRIGIYSTLVSTWSLLSRARVMKILFREALQRHLFINPVVMECLDDAKWTVVGGVRRPCCHCH</sequence>
<dbReference type="PANTHER" id="PTHR12354">
    <property type="entry name" value="INTERFERON-RELATED DEVELOPMENTAL REGULATOR"/>
    <property type="match status" value="1"/>
</dbReference>
<feature type="region of interest" description="Disordered" evidence="2">
    <location>
        <begin position="1"/>
        <end position="63"/>
    </location>
</feature>
<dbReference type="RefSeq" id="XP_042998092.1">
    <property type="nucleotide sequence ID" value="XM_043142158.1"/>
</dbReference>
<dbReference type="InterPro" id="IPR016024">
    <property type="entry name" value="ARM-type_fold"/>
</dbReference>
<dbReference type="PANTHER" id="PTHR12354:SF1">
    <property type="entry name" value="INTERFERON-RELATED DEVELOPMENTAL REGULATOR 1"/>
    <property type="match status" value="1"/>
</dbReference>
<gene>
    <name evidence="5" type="ORF">UV8b_04660</name>
    <name evidence="4" type="ORF">UVI_02029250</name>
</gene>
<comment type="similarity">
    <text evidence="1">Belongs to the IFRD family.</text>
</comment>
<dbReference type="Proteomes" id="UP000054053">
    <property type="component" value="Unassembled WGS sequence"/>
</dbReference>
<evidence type="ECO:0000313" key="5">
    <source>
        <dbReference type="EMBL" id="QUC20419.1"/>
    </source>
</evidence>
<keyword evidence="6" id="KW-1185">Reference proteome</keyword>
<dbReference type="InterPro" id="IPR039777">
    <property type="entry name" value="IFRD"/>
</dbReference>
<dbReference type="AlphaFoldDB" id="A0A063BZG0"/>
<dbReference type="Proteomes" id="UP000027002">
    <property type="component" value="Chromosome 4"/>
</dbReference>
<name>A0A063BZG0_USTVR</name>
<protein>
    <recommendedName>
        <fullName evidence="3">Interferon-related developmental regulator N-terminal domain-containing protein</fullName>
    </recommendedName>
</protein>
<evidence type="ECO:0000313" key="4">
    <source>
        <dbReference type="EMBL" id="GAO15178.1"/>
    </source>
</evidence>
<reference evidence="7" key="2">
    <citation type="journal article" date="2016" name="Genome Announc.">
        <title>Genome sequence of Ustilaginoidea virens IPU010, a rice pathogenic fungus causing false smut.</title>
        <authorList>
            <person name="Kumagai T."/>
            <person name="Ishii T."/>
            <person name="Terai G."/>
            <person name="Umemura M."/>
            <person name="Machida M."/>
            <person name="Asai K."/>
        </authorList>
    </citation>
    <scope>NUCLEOTIDE SEQUENCE [LARGE SCALE GENOMIC DNA]</scope>
    <source>
        <strain evidence="7">IPU010</strain>
    </source>
</reference>